<evidence type="ECO:0000313" key="1">
    <source>
        <dbReference type="EMBL" id="TJZ41189.1"/>
    </source>
</evidence>
<protein>
    <submittedName>
        <fullName evidence="1">Uncharacterized protein</fullName>
    </submittedName>
</protein>
<name>A0A4U0MKS9_9ACTN</name>
<keyword evidence="2" id="KW-1185">Reference proteome</keyword>
<organism evidence="1 2">
    <name type="scientific">Streptomyces piniterrae</name>
    <dbReference type="NCBI Taxonomy" id="2571125"/>
    <lineage>
        <taxon>Bacteria</taxon>
        <taxon>Bacillati</taxon>
        <taxon>Actinomycetota</taxon>
        <taxon>Actinomycetes</taxon>
        <taxon>Kitasatosporales</taxon>
        <taxon>Streptomycetaceae</taxon>
        <taxon>Streptomyces</taxon>
    </lineage>
</organism>
<sequence length="79" mass="8384">MNQPPILTIELAAAFRWEQHRPGGCRCLCGLLHQEATPGATGCTAAGEPGLLIRATPAEQGSPLPVCLSCYEVLAYKYA</sequence>
<dbReference type="EMBL" id="SUMB01000022">
    <property type="protein sequence ID" value="TJZ41189.1"/>
    <property type="molecule type" value="Genomic_DNA"/>
</dbReference>
<accession>A0A4U0MKS9</accession>
<evidence type="ECO:0000313" key="2">
    <source>
        <dbReference type="Proteomes" id="UP000308697"/>
    </source>
</evidence>
<dbReference type="RefSeq" id="WP_136744924.1">
    <property type="nucleotide sequence ID" value="NZ_SUMB01000022.1"/>
</dbReference>
<proteinExistence type="predicted"/>
<gene>
    <name evidence="1" type="ORF">FCH28_37520</name>
</gene>
<reference evidence="1 2" key="1">
    <citation type="submission" date="2019-04" db="EMBL/GenBank/DDBJ databases">
        <title>Streptomyces piniterrae sp. nov., a heliquinomycin-producing actinomycete isolated from rhizosphere soil of Pinus yunnanensis.</title>
        <authorList>
            <person name="Zhuang X."/>
            <person name="Zhao J."/>
        </authorList>
    </citation>
    <scope>NUCLEOTIDE SEQUENCE [LARGE SCALE GENOMIC DNA]</scope>
    <source>
        <strain evidence="2">jys28</strain>
    </source>
</reference>
<comment type="caution">
    <text evidence="1">The sequence shown here is derived from an EMBL/GenBank/DDBJ whole genome shotgun (WGS) entry which is preliminary data.</text>
</comment>
<dbReference type="InterPro" id="IPR045952">
    <property type="entry name" value="DUF6372"/>
</dbReference>
<dbReference type="Proteomes" id="UP000308697">
    <property type="component" value="Unassembled WGS sequence"/>
</dbReference>
<dbReference type="AlphaFoldDB" id="A0A4U0MKS9"/>
<dbReference type="OrthoDB" id="4229543at2"/>
<dbReference type="Pfam" id="PF19899">
    <property type="entry name" value="DUF6372"/>
    <property type="match status" value="1"/>
</dbReference>